<sequence length="381" mass="45861">MVRAKRYSEADLADFYSVSPVFKKYSQLHLWSENFSEYYNLKYCEVYISQYIFGCAQKYILEYFSKSFLLTLQNSPKFLKFIKSGFFKYINYHFLLLFQNNCFFCFEEPHEEVEIFVEEYFQRYIQNYFERDLLMCIVTCIHNRVPKSFDGYLNIRIKSIYNELLFLESNIKFLSNPLIFLNFTESKRGNYYYLGFAGYKNTIKKFLFYRVTANPAIKRESSYPFLVGFTYKIYKSLNTIKEISGVIKSNILSFFLEDTMYNWGHLIINIHKKTPPQTFNYLVIEVSKISEVSKYLQFYKGVEYYLKVCSSLLFRYSWCFYTFTKCIYKLPSKLSFHATIKDSDNCNYDFQVLLWSSKVLVRYCKKKNDIGIYRESANIFF</sequence>
<organism evidence="1">
    <name type="scientific">Saccharina sp. ye-C</name>
    <dbReference type="NCBI Taxonomy" id="1729946"/>
    <lineage>
        <taxon>Eukaryota</taxon>
        <taxon>Sar</taxon>
        <taxon>Stramenopiles</taxon>
        <taxon>Ochrophyta</taxon>
        <taxon>PX clade</taxon>
        <taxon>Phaeophyceae</taxon>
        <taxon>Laminariales</taxon>
        <taxon>Laminariaceae</taxon>
        <taxon>Saccharina</taxon>
    </lineage>
</organism>
<dbReference type="AlphaFoldDB" id="A0A0N9LTD5"/>
<evidence type="ECO:0000313" key="1">
    <source>
        <dbReference type="EMBL" id="ALG63451.1"/>
    </source>
</evidence>
<dbReference type="EMBL" id="KT315643">
    <property type="protein sequence ID" value="ALG63451.1"/>
    <property type="molecule type" value="Genomic_DNA"/>
</dbReference>
<protein>
    <submittedName>
        <fullName evidence="1">Uncharacterized protein</fullName>
    </submittedName>
</protein>
<accession>A0A0N9LTD5</accession>
<name>A0A0N9LTD5_9PHAE</name>
<geneLocation type="mitochondrion" evidence="1"/>
<reference evidence="1" key="1">
    <citation type="submission" date="2015-07" db="EMBL/GenBank/DDBJ databases">
        <title>Sequencing of complete mitochondrial genome of brown algal Saccharina sp.ye-C.</title>
        <authorList>
            <person name="Fan X."/>
            <person name="Wang S."/>
            <person name="Xu L."/>
            <person name="Xu D."/>
            <person name="Zhang X."/>
            <person name="Miao Y."/>
            <person name="Ye N."/>
        </authorList>
    </citation>
    <scope>NUCLEOTIDE SEQUENCE</scope>
</reference>
<proteinExistence type="predicted"/>
<keyword evidence="1" id="KW-0496">Mitochondrion</keyword>
<gene>
    <name evidence="1" type="primary">ORF377</name>
</gene>